<gene>
    <name evidence="6" type="ORF">SAMN04489713_112147</name>
</gene>
<evidence type="ECO:0000256" key="2">
    <source>
        <dbReference type="ARBA" id="ARBA00023002"/>
    </source>
</evidence>
<dbReference type="Proteomes" id="UP000183413">
    <property type="component" value="Unassembled WGS sequence"/>
</dbReference>
<evidence type="ECO:0000313" key="7">
    <source>
        <dbReference type="Proteomes" id="UP000183413"/>
    </source>
</evidence>
<dbReference type="PANTHER" id="PTHR42804">
    <property type="entry name" value="ALDEHYDE DEHYDROGENASE"/>
    <property type="match status" value="1"/>
</dbReference>
<dbReference type="Pfam" id="PF00171">
    <property type="entry name" value="Aldedh"/>
    <property type="match status" value="1"/>
</dbReference>
<dbReference type="GeneID" id="99650962"/>
<dbReference type="RefSeq" id="WP_021594005.1">
    <property type="nucleotide sequence ID" value="NZ_CP083237.1"/>
</dbReference>
<evidence type="ECO:0000313" key="6">
    <source>
        <dbReference type="EMBL" id="SFP20842.1"/>
    </source>
</evidence>
<dbReference type="PROSITE" id="PS00687">
    <property type="entry name" value="ALDEHYDE_DEHYDR_GLU"/>
    <property type="match status" value="1"/>
</dbReference>
<dbReference type="InterPro" id="IPR016161">
    <property type="entry name" value="Ald_DH/histidinol_DH"/>
</dbReference>
<dbReference type="eggNOG" id="COG1012">
    <property type="taxonomic scope" value="Bacteria"/>
</dbReference>
<dbReference type="InterPro" id="IPR016163">
    <property type="entry name" value="Ald_DH_C"/>
</dbReference>
<dbReference type="PANTHER" id="PTHR42804:SF1">
    <property type="entry name" value="ALDEHYDE DEHYDROGENASE-RELATED"/>
    <property type="match status" value="1"/>
</dbReference>
<reference evidence="6 7" key="1">
    <citation type="submission" date="2016-10" db="EMBL/GenBank/DDBJ databases">
        <authorList>
            <person name="de Groot N.N."/>
        </authorList>
    </citation>
    <scope>NUCLEOTIDE SEQUENCE [LARGE SCALE GENOMIC DNA]</scope>
    <source>
        <strain evidence="6 7">DSM 43067</strain>
    </source>
</reference>
<accession>A0A1I5NGL7</accession>
<dbReference type="InParanoid" id="A0A1I5NGL7"/>
<evidence type="ECO:0000256" key="3">
    <source>
        <dbReference type="PROSITE-ProRule" id="PRU10007"/>
    </source>
</evidence>
<evidence type="ECO:0000256" key="4">
    <source>
        <dbReference type="RuleBase" id="RU003345"/>
    </source>
</evidence>
<comment type="similarity">
    <text evidence="1 4">Belongs to the aldehyde dehydrogenase family.</text>
</comment>
<dbReference type="STRING" id="1993.SAMN04489713_112147"/>
<feature type="domain" description="Aldehyde dehydrogenase" evidence="5">
    <location>
        <begin position="20"/>
        <end position="481"/>
    </location>
</feature>
<evidence type="ECO:0000259" key="5">
    <source>
        <dbReference type="Pfam" id="PF00171"/>
    </source>
</evidence>
<sequence>MTGIDRTLFTRDKLFIGGEWVEPSTEARIDIVNPCTEEIIGSVPEAGMADADRAIAAATDAFAASPWRGLTYVERAEYLERLAQELEKRAEDIATVHINDFGGLVGPGRMLAARGAAIVRSYVQFAQQLPPGVERRRVGDVEALVVHEPVGPVLGIVPWNTTFAITLVKLAPALLAGCPVVIKIAFESPMNSFLIADAIEAAGIPKGLVSFLPADRPPLEGITSRPEFRHISFTGSTAAGIGIMKDAAENVTDVTLELGGKSPGIVLDDLDPAKDAHVVFAGTMSQAGQVCTTYSRLFVPRAMEQEWRTALTEFYSSLVIGDPSDRATQVGPLVSAGHRSKVENYIRIARDEGATILTGGGRPESMPHGYFVEPTLVADVHPDMRIVREEVFGPVITLQAYDTIDEAIVMANDTEYGLAAGIFTRDEERGLSIAGRIEAGTITLNMGGACLLVPFGGYKKSGLGREGGLESVLALLEIKQIQVGQV</sequence>
<evidence type="ECO:0000256" key="1">
    <source>
        <dbReference type="ARBA" id="ARBA00009986"/>
    </source>
</evidence>
<proteinExistence type="inferred from homology"/>
<dbReference type="EMBL" id="FOVH01000012">
    <property type="protein sequence ID" value="SFP20842.1"/>
    <property type="molecule type" value="Genomic_DNA"/>
</dbReference>
<dbReference type="InterPro" id="IPR015590">
    <property type="entry name" value="Aldehyde_DH_dom"/>
</dbReference>
<organism evidence="6 7">
    <name type="scientific">Actinomadura madurae</name>
    <dbReference type="NCBI Taxonomy" id="1993"/>
    <lineage>
        <taxon>Bacteria</taxon>
        <taxon>Bacillati</taxon>
        <taxon>Actinomycetota</taxon>
        <taxon>Actinomycetes</taxon>
        <taxon>Streptosporangiales</taxon>
        <taxon>Thermomonosporaceae</taxon>
        <taxon>Actinomadura</taxon>
    </lineage>
</organism>
<name>A0A1I5NGL7_9ACTN</name>
<dbReference type="InterPro" id="IPR029510">
    <property type="entry name" value="Ald_DH_CS_GLU"/>
</dbReference>
<dbReference type="Gene3D" id="3.40.605.10">
    <property type="entry name" value="Aldehyde Dehydrogenase, Chain A, domain 1"/>
    <property type="match status" value="1"/>
</dbReference>
<dbReference type="SUPFAM" id="SSF53720">
    <property type="entry name" value="ALDH-like"/>
    <property type="match status" value="1"/>
</dbReference>
<protein>
    <submittedName>
        <fullName evidence="6">Acyl-CoA reductase</fullName>
    </submittedName>
</protein>
<dbReference type="AlphaFoldDB" id="A0A1I5NGL7"/>
<keyword evidence="7" id="KW-1185">Reference proteome</keyword>
<keyword evidence="2 4" id="KW-0560">Oxidoreductase</keyword>
<dbReference type="GO" id="GO:0016620">
    <property type="term" value="F:oxidoreductase activity, acting on the aldehyde or oxo group of donors, NAD or NADP as acceptor"/>
    <property type="evidence" value="ECO:0007669"/>
    <property type="project" value="InterPro"/>
</dbReference>
<dbReference type="FunFam" id="3.40.309.10:FF:000012">
    <property type="entry name" value="Betaine aldehyde dehydrogenase"/>
    <property type="match status" value="1"/>
</dbReference>
<feature type="active site" evidence="3">
    <location>
        <position position="257"/>
    </location>
</feature>
<dbReference type="InterPro" id="IPR016162">
    <property type="entry name" value="Ald_DH_N"/>
</dbReference>
<dbReference type="Gene3D" id="3.40.309.10">
    <property type="entry name" value="Aldehyde Dehydrogenase, Chain A, domain 2"/>
    <property type="match status" value="1"/>
</dbReference>